<proteinExistence type="predicted"/>
<organism evidence="1 2">
    <name type="scientific">Stachybotrys chlorohalonatus (strain IBT 40285)</name>
    <dbReference type="NCBI Taxonomy" id="1283841"/>
    <lineage>
        <taxon>Eukaryota</taxon>
        <taxon>Fungi</taxon>
        <taxon>Dikarya</taxon>
        <taxon>Ascomycota</taxon>
        <taxon>Pezizomycotina</taxon>
        <taxon>Sordariomycetes</taxon>
        <taxon>Hypocreomycetidae</taxon>
        <taxon>Hypocreales</taxon>
        <taxon>Stachybotryaceae</taxon>
        <taxon>Stachybotrys</taxon>
    </lineage>
</organism>
<sequence length="101" mass="11443">MHLHAEPSRDLQIDTTSVQTSPRAPLYRLRCAKTAVNHVLNDGQLILRSDTVTRRSATDRRRKLEPKTKRVLKLKVDAPYKDAFDFGAYQDLPEQVAAATV</sequence>
<dbReference type="Proteomes" id="UP000028524">
    <property type="component" value="Unassembled WGS sequence"/>
</dbReference>
<keyword evidence="2" id="KW-1185">Reference proteome</keyword>
<reference evidence="1 2" key="1">
    <citation type="journal article" date="2014" name="BMC Genomics">
        <title>Comparative genome sequencing reveals chemotype-specific gene clusters in the toxigenic black mold Stachybotrys.</title>
        <authorList>
            <person name="Semeiks J."/>
            <person name="Borek D."/>
            <person name="Otwinowski Z."/>
            <person name="Grishin N.V."/>
        </authorList>
    </citation>
    <scope>NUCLEOTIDE SEQUENCE [LARGE SCALE GENOMIC DNA]</scope>
    <source>
        <strain evidence="1 2">IBT 40285</strain>
    </source>
</reference>
<name>A0A084QJT8_STAC4</name>
<dbReference type="EMBL" id="KL660698">
    <property type="protein sequence ID" value="KFA64223.1"/>
    <property type="molecule type" value="Genomic_DNA"/>
</dbReference>
<dbReference type="AlphaFoldDB" id="A0A084QJT8"/>
<evidence type="ECO:0000313" key="2">
    <source>
        <dbReference type="Proteomes" id="UP000028524"/>
    </source>
</evidence>
<evidence type="ECO:0000313" key="1">
    <source>
        <dbReference type="EMBL" id="KFA64223.1"/>
    </source>
</evidence>
<dbReference type="InParanoid" id="A0A084QJT8"/>
<protein>
    <submittedName>
        <fullName evidence="1">Uncharacterized protein</fullName>
    </submittedName>
</protein>
<dbReference type="HOGENOM" id="CLU_2293534_0_0_1"/>
<gene>
    <name evidence="1" type="ORF">S40285_09871</name>
</gene>
<accession>A0A084QJT8</accession>